<protein>
    <recommendedName>
        <fullName evidence="3">DNA replication and repair protein RecF</fullName>
    </recommendedName>
</protein>
<dbReference type="InterPro" id="IPR027417">
    <property type="entry name" value="P-loop_NTPase"/>
</dbReference>
<dbReference type="Pfam" id="PF02463">
    <property type="entry name" value="SMC_N"/>
    <property type="match status" value="1"/>
</dbReference>
<evidence type="ECO:0000256" key="8">
    <source>
        <dbReference type="ARBA" id="ARBA00023125"/>
    </source>
</evidence>
<dbReference type="InterPro" id="IPR001238">
    <property type="entry name" value="DNA-binding_RecF"/>
</dbReference>
<dbReference type="EMBL" id="UOFJ01000194">
    <property type="protein sequence ID" value="VAW65851.1"/>
    <property type="molecule type" value="Genomic_DNA"/>
</dbReference>
<dbReference type="InterPro" id="IPR003395">
    <property type="entry name" value="RecF/RecN/SMC_N"/>
</dbReference>
<dbReference type="NCBIfam" id="TIGR00611">
    <property type="entry name" value="recf"/>
    <property type="match status" value="1"/>
</dbReference>
<evidence type="ECO:0000259" key="9">
    <source>
        <dbReference type="Pfam" id="PF02463"/>
    </source>
</evidence>
<dbReference type="GO" id="GO:0005524">
    <property type="term" value="F:ATP binding"/>
    <property type="evidence" value="ECO:0007669"/>
    <property type="project" value="UniProtKB-KW"/>
</dbReference>
<reference evidence="10" key="1">
    <citation type="submission" date="2018-06" db="EMBL/GenBank/DDBJ databases">
        <authorList>
            <person name="Zhirakovskaya E."/>
        </authorList>
    </citation>
    <scope>NUCLEOTIDE SEQUENCE</scope>
</reference>
<keyword evidence="8" id="KW-0238">DNA-binding</keyword>
<evidence type="ECO:0000256" key="3">
    <source>
        <dbReference type="ARBA" id="ARBA00020170"/>
    </source>
</evidence>
<name>A0A3B0XDW4_9ZZZZ</name>
<evidence type="ECO:0000256" key="7">
    <source>
        <dbReference type="ARBA" id="ARBA00022840"/>
    </source>
</evidence>
<dbReference type="GO" id="GO:0006260">
    <property type="term" value="P:DNA replication"/>
    <property type="evidence" value="ECO:0007669"/>
    <property type="project" value="UniProtKB-KW"/>
</dbReference>
<evidence type="ECO:0000313" key="10">
    <source>
        <dbReference type="EMBL" id="VAW65851.1"/>
    </source>
</evidence>
<organism evidence="10">
    <name type="scientific">hydrothermal vent metagenome</name>
    <dbReference type="NCBI Taxonomy" id="652676"/>
    <lineage>
        <taxon>unclassified sequences</taxon>
        <taxon>metagenomes</taxon>
        <taxon>ecological metagenomes</taxon>
    </lineage>
</organism>
<evidence type="ECO:0000256" key="6">
    <source>
        <dbReference type="ARBA" id="ARBA00022741"/>
    </source>
</evidence>
<dbReference type="SUPFAM" id="SSF52540">
    <property type="entry name" value="P-loop containing nucleoside triphosphate hydrolases"/>
    <property type="match status" value="1"/>
</dbReference>
<evidence type="ECO:0000256" key="1">
    <source>
        <dbReference type="ARBA" id="ARBA00004496"/>
    </source>
</evidence>
<sequence>MGLSRLEIHQFRNLQSVSLDPHPRLNLITGSNTAGKTSLLESIFYMSYGRSFRTSQAKHLISHEKELFRIISTLDDETSRIGIERSATEQTIRVNRDPVKRISELSVLLPVLALHPDSHQLISSGPDQRRQYMDWGVFHVEPRFLSSWRQYKKALSQRNASLKQQLSDKLCALWDKELVEHAAVIDSLRIAYLDQIKEIASSLALTLFPSHEIELDYKKGWPSELCYADYLQLNLHKDKEKGFTQSGPHRADIRIRVNGLSAQTSISRGQQKKLVCLLKIAQLSIFSAQSTNRCILLFDDLPAELDADNQSKIMSILSGLDIQCFVTAIQTDQINCEHWDNYKVFHVEHGEVTECL</sequence>
<comment type="subcellular location">
    <subcellularLocation>
        <location evidence="1">Cytoplasm</location>
    </subcellularLocation>
</comment>
<dbReference type="AlphaFoldDB" id="A0A3B0XDW4"/>
<evidence type="ECO:0000256" key="5">
    <source>
        <dbReference type="ARBA" id="ARBA00022705"/>
    </source>
</evidence>
<feature type="domain" description="RecF/RecN/SMC N-terminal" evidence="9">
    <location>
        <begin position="3"/>
        <end position="351"/>
    </location>
</feature>
<dbReference type="Gene3D" id="3.40.50.300">
    <property type="entry name" value="P-loop containing nucleotide triphosphate hydrolases"/>
    <property type="match status" value="1"/>
</dbReference>
<dbReference type="GO" id="GO:0006302">
    <property type="term" value="P:double-strand break repair"/>
    <property type="evidence" value="ECO:0007669"/>
    <property type="project" value="TreeGrafter"/>
</dbReference>
<comment type="similarity">
    <text evidence="2">Belongs to the RecF family.</text>
</comment>
<dbReference type="InterPro" id="IPR042174">
    <property type="entry name" value="RecF_2"/>
</dbReference>
<dbReference type="PANTHER" id="PTHR32182:SF0">
    <property type="entry name" value="DNA REPLICATION AND REPAIR PROTEIN RECF"/>
    <property type="match status" value="1"/>
</dbReference>
<accession>A0A3B0XDW4</accession>
<dbReference type="Gene3D" id="1.20.1050.90">
    <property type="entry name" value="RecF/RecN/SMC, N-terminal domain"/>
    <property type="match status" value="1"/>
</dbReference>
<gene>
    <name evidence="10" type="ORF">MNBD_GAMMA10-999</name>
</gene>
<dbReference type="GO" id="GO:0003697">
    <property type="term" value="F:single-stranded DNA binding"/>
    <property type="evidence" value="ECO:0007669"/>
    <property type="project" value="InterPro"/>
</dbReference>
<proteinExistence type="inferred from homology"/>
<dbReference type="InterPro" id="IPR018078">
    <property type="entry name" value="DNA-binding_RecF_CS"/>
</dbReference>
<dbReference type="GO" id="GO:0005737">
    <property type="term" value="C:cytoplasm"/>
    <property type="evidence" value="ECO:0007669"/>
    <property type="project" value="UniProtKB-SubCell"/>
</dbReference>
<keyword evidence="6" id="KW-0547">Nucleotide-binding</keyword>
<keyword evidence="4" id="KW-0963">Cytoplasm</keyword>
<evidence type="ECO:0000256" key="4">
    <source>
        <dbReference type="ARBA" id="ARBA00022490"/>
    </source>
</evidence>
<keyword evidence="5" id="KW-0235">DNA replication</keyword>
<dbReference type="PANTHER" id="PTHR32182">
    <property type="entry name" value="DNA REPLICATION AND REPAIR PROTEIN RECF"/>
    <property type="match status" value="1"/>
</dbReference>
<dbReference type="GO" id="GO:0000731">
    <property type="term" value="P:DNA synthesis involved in DNA repair"/>
    <property type="evidence" value="ECO:0007669"/>
    <property type="project" value="TreeGrafter"/>
</dbReference>
<dbReference type="HAMAP" id="MF_00365">
    <property type="entry name" value="RecF"/>
    <property type="match status" value="1"/>
</dbReference>
<evidence type="ECO:0000256" key="2">
    <source>
        <dbReference type="ARBA" id="ARBA00008016"/>
    </source>
</evidence>
<keyword evidence="7" id="KW-0067">ATP-binding</keyword>
<dbReference type="PROSITE" id="PS00617">
    <property type="entry name" value="RECF_1"/>
    <property type="match status" value="1"/>
</dbReference>